<feature type="chain" id="PRO_5019195314" description="Cysteine-rich protein" evidence="1">
    <location>
        <begin position="26"/>
        <end position="88"/>
    </location>
</feature>
<evidence type="ECO:0000256" key="1">
    <source>
        <dbReference type="SAM" id="SignalP"/>
    </source>
</evidence>
<dbReference type="PANTHER" id="PTHR37475">
    <property type="entry name" value="ZYGOTE-SPECIFIC CLASS V COPY B GENE PROTEIN"/>
    <property type="match status" value="1"/>
</dbReference>
<organism evidence="2 3">
    <name type="scientific">Panaeolus cyanescens</name>
    <dbReference type="NCBI Taxonomy" id="181874"/>
    <lineage>
        <taxon>Eukaryota</taxon>
        <taxon>Fungi</taxon>
        <taxon>Dikarya</taxon>
        <taxon>Basidiomycota</taxon>
        <taxon>Agaricomycotina</taxon>
        <taxon>Agaricomycetes</taxon>
        <taxon>Agaricomycetidae</taxon>
        <taxon>Agaricales</taxon>
        <taxon>Agaricineae</taxon>
        <taxon>Galeropsidaceae</taxon>
        <taxon>Panaeolus</taxon>
    </lineage>
</organism>
<evidence type="ECO:0000313" key="3">
    <source>
        <dbReference type="Proteomes" id="UP000284842"/>
    </source>
</evidence>
<dbReference type="STRING" id="181874.A0A409W822"/>
<dbReference type="Proteomes" id="UP000284842">
    <property type="component" value="Unassembled WGS sequence"/>
</dbReference>
<keyword evidence="1" id="KW-0732">Signal</keyword>
<reference evidence="2 3" key="1">
    <citation type="journal article" date="2018" name="Evol. Lett.">
        <title>Horizontal gene cluster transfer increased hallucinogenic mushroom diversity.</title>
        <authorList>
            <person name="Reynolds H.T."/>
            <person name="Vijayakumar V."/>
            <person name="Gluck-Thaler E."/>
            <person name="Korotkin H.B."/>
            <person name="Matheny P.B."/>
            <person name="Slot J.C."/>
        </authorList>
    </citation>
    <scope>NUCLEOTIDE SEQUENCE [LARGE SCALE GENOMIC DNA]</scope>
    <source>
        <strain evidence="2 3">2629</strain>
    </source>
</reference>
<evidence type="ECO:0008006" key="4">
    <source>
        <dbReference type="Google" id="ProtNLM"/>
    </source>
</evidence>
<sequence length="88" mass="8389">MQFKLSALATSTVVAMTLLPATVSAGPIAYGICQTGCNAVVVACYAAAGVTFGTVAAALAPPAIVACNAALGTCSATCATVALLAPTP</sequence>
<keyword evidence="3" id="KW-1185">Reference proteome</keyword>
<feature type="signal peptide" evidence="1">
    <location>
        <begin position="1"/>
        <end position="25"/>
    </location>
</feature>
<accession>A0A409W822</accession>
<dbReference type="EMBL" id="NHTK01005740">
    <property type="protein sequence ID" value="PPQ74615.1"/>
    <property type="molecule type" value="Genomic_DNA"/>
</dbReference>
<comment type="caution">
    <text evidence="2">The sequence shown here is derived from an EMBL/GenBank/DDBJ whole genome shotgun (WGS) entry which is preliminary data.</text>
</comment>
<dbReference type="PANTHER" id="PTHR37475:SF1">
    <property type="entry name" value="ZYGOTE-SPECIFIC PROTEIN"/>
    <property type="match status" value="1"/>
</dbReference>
<dbReference type="InParanoid" id="A0A409W822"/>
<protein>
    <recommendedName>
        <fullName evidence="4">Cysteine-rich protein</fullName>
    </recommendedName>
</protein>
<dbReference type="OrthoDB" id="10063670at2759"/>
<gene>
    <name evidence="2" type="ORF">CVT24_004161</name>
</gene>
<dbReference type="AlphaFoldDB" id="A0A409W822"/>
<proteinExistence type="predicted"/>
<name>A0A409W822_9AGAR</name>
<evidence type="ECO:0000313" key="2">
    <source>
        <dbReference type="EMBL" id="PPQ74615.1"/>
    </source>
</evidence>